<feature type="transmembrane region" description="Helical" evidence="6">
    <location>
        <begin position="147"/>
        <end position="172"/>
    </location>
</feature>
<feature type="transmembrane region" description="Helical" evidence="6">
    <location>
        <begin position="306"/>
        <end position="339"/>
    </location>
</feature>
<comment type="similarity">
    <text evidence="2">Belongs to the autoinducer-2 exporter (AI-2E) (TC 2.A.86) family.</text>
</comment>
<evidence type="ECO:0000256" key="5">
    <source>
        <dbReference type="ARBA" id="ARBA00023136"/>
    </source>
</evidence>
<dbReference type="Pfam" id="PF01594">
    <property type="entry name" value="AI-2E_transport"/>
    <property type="match status" value="1"/>
</dbReference>
<evidence type="ECO:0000256" key="4">
    <source>
        <dbReference type="ARBA" id="ARBA00022989"/>
    </source>
</evidence>
<feature type="transmembrane region" description="Helical" evidence="6">
    <location>
        <begin position="269"/>
        <end position="286"/>
    </location>
</feature>
<evidence type="ECO:0000313" key="7">
    <source>
        <dbReference type="EMBL" id="PIR86347.1"/>
    </source>
</evidence>
<feature type="transmembrane region" description="Helical" evidence="6">
    <location>
        <begin position="12"/>
        <end position="29"/>
    </location>
</feature>
<evidence type="ECO:0000313" key="8">
    <source>
        <dbReference type="Proteomes" id="UP000230706"/>
    </source>
</evidence>
<name>A0A2H0UIW7_9BACT</name>
<reference evidence="8" key="1">
    <citation type="submission" date="2017-09" db="EMBL/GenBank/DDBJ databases">
        <title>Depth-based differentiation of microbial function through sediment-hosted aquifers and enrichment of novel symbionts in the deep terrestrial subsurface.</title>
        <authorList>
            <person name="Probst A.J."/>
            <person name="Ladd B."/>
            <person name="Jarett J.K."/>
            <person name="Geller-Mcgrath D.E."/>
            <person name="Sieber C.M.K."/>
            <person name="Emerson J.B."/>
            <person name="Anantharaman K."/>
            <person name="Thomas B.C."/>
            <person name="Malmstrom R."/>
            <person name="Stieglmeier M."/>
            <person name="Klingl A."/>
            <person name="Woyke T."/>
            <person name="Ryan C.M."/>
            <person name="Banfield J.F."/>
        </authorList>
    </citation>
    <scope>NUCLEOTIDE SEQUENCE [LARGE SCALE GENOMIC DNA]</scope>
</reference>
<dbReference type="AlphaFoldDB" id="A0A2H0UIW7"/>
<accession>A0A2H0UIW7</accession>
<dbReference type="EMBL" id="PFBF01000031">
    <property type="protein sequence ID" value="PIR86347.1"/>
    <property type="molecule type" value="Genomic_DNA"/>
</dbReference>
<dbReference type="PANTHER" id="PTHR21716">
    <property type="entry name" value="TRANSMEMBRANE PROTEIN"/>
    <property type="match status" value="1"/>
</dbReference>
<sequence>MVDTFTLIQRSLFFSLIVGITAIFVWMLWDVILPIFWALVFAVLLFPLFARIRKGLRGRGIPAAALTLVFTLLVIFVPLYVLGSMIANEAIDLYLSLADRNFSLNPISENVSAVNALIETFTGDSRTVTEHITEFVRSISSWLATQAVSIGTTTFGFAIKFVLMLYVLFFLLKDGERLGAYLMKIFPLGDEKEKMIFFSFTSTTRAIIKGTVIVSLVQGLLGAILFSIAGVPSPILWGTLMAILALIPAIGPGLVWVPVGIILLLSGDVFGAVIVLAGGATLISLSDNILRPILIGRDTEMPDALILLSILGGLATFGLAGIVIGPVIAALFVSIWNLFAHEYELELKERG</sequence>
<gene>
    <name evidence="7" type="ORF">COU13_01425</name>
</gene>
<organism evidence="7 8">
    <name type="scientific">Candidatus Kaiserbacteria bacterium CG10_big_fil_rev_8_21_14_0_10_43_70</name>
    <dbReference type="NCBI Taxonomy" id="1974605"/>
    <lineage>
        <taxon>Bacteria</taxon>
        <taxon>Candidatus Kaiseribacteriota</taxon>
    </lineage>
</organism>
<proteinExistence type="inferred from homology"/>
<comment type="caution">
    <text evidence="7">The sequence shown here is derived from an EMBL/GenBank/DDBJ whole genome shotgun (WGS) entry which is preliminary data.</text>
</comment>
<feature type="transmembrane region" description="Helical" evidence="6">
    <location>
        <begin position="64"/>
        <end position="87"/>
    </location>
</feature>
<evidence type="ECO:0000256" key="2">
    <source>
        <dbReference type="ARBA" id="ARBA00009773"/>
    </source>
</evidence>
<feature type="transmembrane region" description="Helical" evidence="6">
    <location>
        <begin position="206"/>
        <end position="229"/>
    </location>
</feature>
<protein>
    <submittedName>
        <fullName evidence="7">AI-2E family transporter</fullName>
    </submittedName>
</protein>
<feature type="transmembrane region" description="Helical" evidence="6">
    <location>
        <begin position="35"/>
        <end position="52"/>
    </location>
</feature>
<comment type="subcellular location">
    <subcellularLocation>
        <location evidence="1">Membrane</location>
        <topology evidence="1">Multi-pass membrane protein</topology>
    </subcellularLocation>
</comment>
<evidence type="ECO:0000256" key="3">
    <source>
        <dbReference type="ARBA" id="ARBA00022692"/>
    </source>
</evidence>
<dbReference type="InterPro" id="IPR002549">
    <property type="entry name" value="AI-2E-like"/>
</dbReference>
<keyword evidence="5 6" id="KW-0472">Membrane</keyword>
<evidence type="ECO:0000256" key="1">
    <source>
        <dbReference type="ARBA" id="ARBA00004141"/>
    </source>
</evidence>
<dbReference type="GO" id="GO:0016020">
    <property type="term" value="C:membrane"/>
    <property type="evidence" value="ECO:0007669"/>
    <property type="project" value="UniProtKB-SubCell"/>
</dbReference>
<evidence type="ECO:0000256" key="6">
    <source>
        <dbReference type="SAM" id="Phobius"/>
    </source>
</evidence>
<dbReference type="Proteomes" id="UP000230706">
    <property type="component" value="Unassembled WGS sequence"/>
</dbReference>
<feature type="transmembrane region" description="Helical" evidence="6">
    <location>
        <begin position="235"/>
        <end position="257"/>
    </location>
</feature>
<dbReference type="PANTHER" id="PTHR21716:SF4">
    <property type="entry name" value="TRANSMEMBRANE PROTEIN 245"/>
    <property type="match status" value="1"/>
</dbReference>
<keyword evidence="3 6" id="KW-0812">Transmembrane</keyword>
<keyword evidence="4 6" id="KW-1133">Transmembrane helix</keyword>